<dbReference type="RefSeq" id="WP_092018247.1">
    <property type="nucleotide sequence ID" value="NZ_FOXH01000010.1"/>
</dbReference>
<dbReference type="CDD" id="cd05237">
    <property type="entry name" value="UDP_invert_4-6DH_SDR_e"/>
    <property type="match status" value="1"/>
</dbReference>
<gene>
    <name evidence="4" type="ORF">SAMN04515674_11038</name>
</gene>
<accession>A0A1I5VSN6</accession>
<sequence>MATQNLLSRYSNRFVSRWLILAVDIAIVLFSFAIATLLRLNFNIQLIDAVILKKHFFFLLYIRLGCFFYFRSYTGIIRHSSIEDAILIFKAITLSSFLAGFASYTIRYVMEIETSYFVPFSILLIDYFICLFLMISSRFLVKAVYESLVSSFKITTDVLIYGAGYSGLITKNLLQNDNFKSYNIIGFIDDNPSLIDKTIEGIRVYSQQDAINKLLNRRPDYENVEVIVAIKKISSFAKRRISDVFLEKGIVVKALPPVEKWVGGEFSVNQIHNIRIEDLLERDSIKTDDKLIAKDIAGKVIMVTGGAGSIGSEIVRQLLKYYPSKIIILDQAESALYDLEFEIKKNIPNNTAVQIVIANVSDRSRMKRVFRSTKPHMVFHAAAYKHVPLMENNPYEATKVNVIGTKIVADLSVEFGVAKFVMVSTDKAVNPTNVMGATKRMAEMYTQSLNNIGGIGTKFIATRFGNVLGSNGSVIPIFKKQIENGGPLTVTHPDITRYFMTIPEACQLVMEAGTMGQGGEVFVFDMGESVKIVDLAKKMITLSGLRLDKDIRIEFSGLRPGEKLYEELLNNNENTLSTHHPKIMRAKVITPSHAVMEIATDELERLLYEGNNKDLVSQIKSIVPEYLSNNSIYEELDFPKVDSIIK</sequence>
<keyword evidence="5" id="KW-1185">Reference proteome</keyword>
<feature type="transmembrane region" description="Helical" evidence="2">
    <location>
        <begin position="18"/>
        <end position="38"/>
    </location>
</feature>
<dbReference type="InterPro" id="IPR003869">
    <property type="entry name" value="Polysac_CapD-like"/>
</dbReference>
<dbReference type="Pfam" id="PF02719">
    <property type="entry name" value="Polysacc_synt_2"/>
    <property type="match status" value="1"/>
</dbReference>
<comment type="similarity">
    <text evidence="1">Belongs to the polysaccharide synthase family.</text>
</comment>
<dbReference type="SUPFAM" id="SSF53335">
    <property type="entry name" value="S-adenosyl-L-methionine-dependent methyltransferases"/>
    <property type="match status" value="1"/>
</dbReference>
<protein>
    <submittedName>
        <fullName evidence="4">NDP-sugar epimerase, includes UDP-GlcNAc-inverting 4,6-dehydratase FlaA1 and capsular polysaccharide biosynthesis protein EpsC</fullName>
    </submittedName>
</protein>
<dbReference type="EMBL" id="FOXH01000010">
    <property type="protein sequence ID" value="SFQ10470.1"/>
    <property type="molecule type" value="Genomic_DNA"/>
</dbReference>
<feature type="transmembrane region" description="Helical" evidence="2">
    <location>
        <begin position="91"/>
        <end position="110"/>
    </location>
</feature>
<dbReference type="STRING" id="1079859.SAMN04515674_11038"/>
<evidence type="ECO:0000256" key="2">
    <source>
        <dbReference type="SAM" id="Phobius"/>
    </source>
</evidence>
<name>A0A1I5VSN6_9BACT</name>
<dbReference type="PANTHER" id="PTHR43318:SF1">
    <property type="entry name" value="POLYSACCHARIDE BIOSYNTHESIS PROTEIN EPSC-RELATED"/>
    <property type="match status" value="1"/>
</dbReference>
<dbReference type="InterPro" id="IPR051203">
    <property type="entry name" value="Polysaccharide_Synthase-Rel"/>
</dbReference>
<reference evidence="4 5" key="1">
    <citation type="submission" date="2016-10" db="EMBL/GenBank/DDBJ databases">
        <authorList>
            <person name="de Groot N.N."/>
        </authorList>
    </citation>
    <scope>NUCLEOTIDE SEQUENCE [LARGE SCALE GENOMIC DNA]</scope>
    <source>
        <strain evidence="5">E92,LMG 26720,CCM 7988</strain>
    </source>
</reference>
<keyword evidence="2" id="KW-0472">Membrane</keyword>
<dbReference type="PANTHER" id="PTHR43318">
    <property type="entry name" value="UDP-N-ACETYLGLUCOSAMINE 4,6-DEHYDRATASE"/>
    <property type="match status" value="1"/>
</dbReference>
<organism evidence="4 5">
    <name type="scientific">Pseudarcicella hirudinis</name>
    <dbReference type="NCBI Taxonomy" id="1079859"/>
    <lineage>
        <taxon>Bacteria</taxon>
        <taxon>Pseudomonadati</taxon>
        <taxon>Bacteroidota</taxon>
        <taxon>Cytophagia</taxon>
        <taxon>Cytophagales</taxon>
        <taxon>Flectobacillaceae</taxon>
        <taxon>Pseudarcicella</taxon>
    </lineage>
</organism>
<feature type="transmembrane region" description="Helical" evidence="2">
    <location>
        <begin position="50"/>
        <end position="70"/>
    </location>
</feature>
<dbReference type="InterPro" id="IPR029063">
    <property type="entry name" value="SAM-dependent_MTases_sf"/>
</dbReference>
<dbReference type="AlphaFoldDB" id="A0A1I5VSN6"/>
<dbReference type="Proteomes" id="UP000199306">
    <property type="component" value="Unassembled WGS sequence"/>
</dbReference>
<evidence type="ECO:0000313" key="5">
    <source>
        <dbReference type="Proteomes" id="UP000199306"/>
    </source>
</evidence>
<keyword evidence="2" id="KW-1133">Transmembrane helix</keyword>
<dbReference type="SUPFAM" id="SSF51735">
    <property type="entry name" value="NAD(P)-binding Rossmann-fold domains"/>
    <property type="match status" value="1"/>
</dbReference>
<keyword evidence="2" id="KW-0812">Transmembrane</keyword>
<evidence type="ECO:0000313" key="4">
    <source>
        <dbReference type="EMBL" id="SFQ10470.1"/>
    </source>
</evidence>
<evidence type="ECO:0000256" key="1">
    <source>
        <dbReference type="ARBA" id="ARBA00007430"/>
    </source>
</evidence>
<dbReference type="InterPro" id="IPR036291">
    <property type="entry name" value="NAD(P)-bd_dom_sf"/>
</dbReference>
<evidence type="ECO:0000259" key="3">
    <source>
        <dbReference type="Pfam" id="PF02719"/>
    </source>
</evidence>
<proteinExistence type="inferred from homology"/>
<feature type="domain" description="Polysaccharide biosynthesis protein CapD-like" evidence="3">
    <location>
        <begin position="301"/>
        <end position="587"/>
    </location>
</feature>
<feature type="transmembrane region" description="Helical" evidence="2">
    <location>
        <begin position="116"/>
        <end position="135"/>
    </location>
</feature>
<dbReference type="Gene3D" id="3.40.50.720">
    <property type="entry name" value="NAD(P)-binding Rossmann-like Domain"/>
    <property type="match status" value="2"/>
</dbReference>
<dbReference type="OrthoDB" id="9803111at2"/>